<proteinExistence type="predicted"/>
<name>A0AAE1S3I3_9SOLA</name>
<dbReference type="Proteomes" id="UP001291623">
    <property type="component" value="Unassembled WGS sequence"/>
</dbReference>
<keyword evidence="1" id="KW-0175">Coiled coil</keyword>
<evidence type="ECO:0000313" key="3">
    <source>
        <dbReference type="Proteomes" id="UP001291623"/>
    </source>
</evidence>
<organism evidence="2 3">
    <name type="scientific">Anisodus tanguticus</name>
    <dbReference type="NCBI Taxonomy" id="243964"/>
    <lineage>
        <taxon>Eukaryota</taxon>
        <taxon>Viridiplantae</taxon>
        <taxon>Streptophyta</taxon>
        <taxon>Embryophyta</taxon>
        <taxon>Tracheophyta</taxon>
        <taxon>Spermatophyta</taxon>
        <taxon>Magnoliopsida</taxon>
        <taxon>eudicotyledons</taxon>
        <taxon>Gunneridae</taxon>
        <taxon>Pentapetalae</taxon>
        <taxon>asterids</taxon>
        <taxon>lamiids</taxon>
        <taxon>Solanales</taxon>
        <taxon>Solanaceae</taxon>
        <taxon>Solanoideae</taxon>
        <taxon>Hyoscyameae</taxon>
        <taxon>Anisodus</taxon>
    </lineage>
</organism>
<gene>
    <name evidence="2" type="ORF">RND71_018089</name>
</gene>
<sequence>MDSYFVPPTSSVYESEVAKFYANLCYTDDHTLVLLVHGTDFELDEFKLGEILEVPTDRMKTVSGKASEAFINGSATGARLFKKELKPEYQLLFALVNKVLLPRNKVCYVASIADLVLFETLSTFKPISRPVLMIEHIIKVVNTREGIHDVPYGFLLTKAQELSNAEIQLLKDENGLLRVQLAEKAQEPCSRGVVEVVNTENGKLRAENEKLRKKIDGLCDQIL</sequence>
<evidence type="ECO:0000256" key="1">
    <source>
        <dbReference type="SAM" id="Coils"/>
    </source>
</evidence>
<protein>
    <submittedName>
        <fullName evidence="2">Uncharacterized protein</fullName>
    </submittedName>
</protein>
<evidence type="ECO:0000313" key="2">
    <source>
        <dbReference type="EMBL" id="KAK4362848.1"/>
    </source>
</evidence>
<keyword evidence="3" id="KW-1185">Reference proteome</keyword>
<dbReference type="AlphaFoldDB" id="A0AAE1S3I3"/>
<reference evidence="2" key="1">
    <citation type="submission" date="2023-12" db="EMBL/GenBank/DDBJ databases">
        <title>Genome assembly of Anisodus tanguticus.</title>
        <authorList>
            <person name="Wang Y.-J."/>
        </authorList>
    </citation>
    <scope>NUCLEOTIDE SEQUENCE</scope>
    <source>
        <strain evidence="2">KB-2021</strain>
        <tissue evidence="2">Leaf</tissue>
    </source>
</reference>
<comment type="caution">
    <text evidence="2">The sequence shown here is derived from an EMBL/GenBank/DDBJ whole genome shotgun (WGS) entry which is preliminary data.</text>
</comment>
<feature type="coiled-coil region" evidence="1">
    <location>
        <begin position="194"/>
        <end position="221"/>
    </location>
</feature>
<dbReference type="EMBL" id="JAVYJV010000009">
    <property type="protein sequence ID" value="KAK4362848.1"/>
    <property type="molecule type" value="Genomic_DNA"/>
</dbReference>
<accession>A0AAE1S3I3</accession>